<organism evidence="2 3">
    <name type="scientific">Escherichia coli 3.4880</name>
    <dbReference type="NCBI Taxonomy" id="1051347"/>
    <lineage>
        <taxon>Bacteria</taxon>
        <taxon>Pseudomonadati</taxon>
        <taxon>Pseudomonadota</taxon>
        <taxon>Gammaproteobacteria</taxon>
        <taxon>Enterobacterales</taxon>
        <taxon>Enterobacteriaceae</taxon>
        <taxon>Escherichia</taxon>
    </lineage>
</organism>
<evidence type="ECO:0000313" key="3">
    <source>
        <dbReference type="Proteomes" id="UP000011584"/>
    </source>
</evidence>
<protein>
    <recommendedName>
        <fullName evidence="4">Secreted protein</fullName>
    </recommendedName>
</protein>
<accession>A0AAV3ICB5</accession>
<evidence type="ECO:0008006" key="4">
    <source>
        <dbReference type="Google" id="ProtNLM"/>
    </source>
</evidence>
<dbReference type="EMBL" id="AOET01000002">
    <property type="protein sequence ID" value="ELW41269.1"/>
    <property type="molecule type" value="Genomic_DNA"/>
</dbReference>
<comment type="caution">
    <text evidence="2">The sequence shown here is derived from an EMBL/GenBank/DDBJ whole genome shotgun (WGS) entry which is preliminary data.</text>
</comment>
<feature type="region of interest" description="Disordered" evidence="1">
    <location>
        <begin position="63"/>
        <end position="87"/>
    </location>
</feature>
<proteinExistence type="predicted"/>
<feature type="compositionally biased region" description="Low complexity" evidence="1">
    <location>
        <begin position="64"/>
        <end position="75"/>
    </location>
</feature>
<dbReference type="Proteomes" id="UP000011584">
    <property type="component" value="Unassembled WGS sequence"/>
</dbReference>
<evidence type="ECO:0000313" key="2">
    <source>
        <dbReference type="EMBL" id="ELW41269.1"/>
    </source>
</evidence>
<reference evidence="2 3" key="1">
    <citation type="submission" date="2012-11" db="EMBL/GenBank/DDBJ databases">
        <title>Genomic anatomy of Escherichia coli O157:H7 outbreaks.</title>
        <authorList>
            <person name="Tracy H.T."/>
            <person name="Eppinger M."/>
            <person name="Daugherty S."/>
            <person name="Agrawal S."/>
            <person name="Galens K."/>
            <person name="Tallon L."/>
            <person name="Shefchek K."/>
            <person name="Parankush S."/>
            <person name="Cebula T.A."/>
            <person name="Feng P."/>
            <person name="Soderlund R."/>
            <person name="Mammel M.K."/>
            <person name="DebRoy C."/>
            <person name="Dudley E.G."/>
            <person name="Tarr P.I."/>
            <person name="Fraser-Liggett C."/>
            <person name="Ravel J."/>
        </authorList>
    </citation>
    <scope>NUCLEOTIDE SEQUENCE [LARGE SCALE GENOMIC DNA]</scope>
    <source>
        <strain evidence="2 3">3.4880</strain>
    </source>
</reference>
<gene>
    <name evidence="2" type="ORF">EC34880_5290</name>
</gene>
<evidence type="ECO:0000256" key="1">
    <source>
        <dbReference type="SAM" id="MobiDB-lite"/>
    </source>
</evidence>
<dbReference type="AlphaFoldDB" id="A0AAV3ICB5"/>
<sequence length="87" mass="9484">MRNEKNRLERVTERFREVLLVLLHCARSSLTLTRAVQRPVQGNPGRRKLAGASANCGILRRKSASSLSASQSGLAGREGGRGSGRLR</sequence>
<name>A0AAV3ICB5_ECOLX</name>